<sequence length="174" mass="19865">LFIFQGSLSEGRGIEMLLNAFSKNDKKKHVVFMGNGVLENVVKEYENNFSNIHHHPAVKPEKITIYTKSADVGISLTENTCLNHFYSLPNKVFEYILSGLPIIVSDFPDMGKIVDEYKCGWKVPVEENAIKAIINTITQDIIYEKRVNALHAKDHFGWHLEEPILLSVYRKLGF</sequence>
<name>X0VCV7_9ZZZZ</name>
<evidence type="ECO:0008006" key="2">
    <source>
        <dbReference type="Google" id="ProtNLM"/>
    </source>
</evidence>
<organism evidence="1">
    <name type="scientific">marine sediment metagenome</name>
    <dbReference type="NCBI Taxonomy" id="412755"/>
    <lineage>
        <taxon>unclassified sequences</taxon>
        <taxon>metagenomes</taxon>
        <taxon>ecological metagenomes</taxon>
    </lineage>
</organism>
<proteinExistence type="predicted"/>
<comment type="caution">
    <text evidence="1">The sequence shown here is derived from an EMBL/GenBank/DDBJ whole genome shotgun (WGS) entry which is preliminary data.</text>
</comment>
<reference evidence="1" key="1">
    <citation type="journal article" date="2014" name="Front. Microbiol.">
        <title>High frequency of phylogenetically diverse reductive dehalogenase-homologous genes in deep subseafloor sedimentary metagenomes.</title>
        <authorList>
            <person name="Kawai M."/>
            <person name="Futagami T."/>
            <person name="Toyoda A."/>
            <person name="Takaki Y."/>
            <person name="Nishi S."/>
            <person name="Hori S."/>
            <person name="Arai W."/>
            <person name="Tsubouchi T."/>
            <person name="Morono Y."/>
            <person name="Uchiyama I."/>
            <person name="Ito T."/>
            <person name="Fujiyama A."/>
            <person name="Inagaki F."/>
            <person name="Takami H."/>
        </authorList>
    </citation>
    <scope>NUCLEOTIDE SEQUENCE</scope>
    <source>
        <strain evidence="1">Expedition CK06-06</strain>
    </source>
</reference>
<accession>X0VCV7</accession>
<feature type="non-terminal residue" evidence="1">
    <location>
        <position position="1"/>
    </location>
</feature>
<dbReference type="SUPFAM" id="SSF53756">
    <property type="entry name" value="UDP-Glycosyltransferase/glycogen phosphorylase"/>
    <property type="match status" value="1"/>
</dbReference>
<dbReference type="Gene3D" id="3.40.50.2000">
    <property type="entry name" value="Glycogen Phosphorylase B"/>
    <property type="match status" value="1"/>
</dbReference>
<protein>
    <recommendedName>
        <fullName evidence="2">Glycosyl transferase family 1 domain-containing protein</fullName>
    </recommendedName>
</protein>
<evidence type="ECO:0000313" key="1">
    <source>
        <dbReference type="EMBL" id="GAG09087.1"/>
    </source>
</evidence>
<dbReference type="EMBL" id="BARS01028490">
    <property type="protein sequence ID" value="GAG09087.1"/>
    <property type="molecule type" value="Genomic_DNA"/>
</dbReference>
<gene>
    <name evidence="1" type="ORF">S01H1_44650</name>
</gene>
<dbReference type="AlphaFoldDB" id="X0VCV7"/>
<dbReference type="Pfam" id="PF13692">
    <property type="entry name" value="Glyco_trans_1_4"/>
    <property type="match status" value="1"/>
</dbReference>